<dbReference type="PROSITE" id="PS51257">
    <property type="entry name" value="PROKAR_LIPOPROTEIN"/>
    <property type="match status" value="1"/>
</dbReference>
<keyword evidence="1" id="KW-0732">Signal</keyword>
<evidence type="ECO:0000313" key="3">
    <source>
        <dbReference type="Proteomes" id="UP000619743"/>
    </source>
</evidence>
<dbReference type="AlphaFoldDB" id="A0A8J2U555"/>
<dbReference type="Pfam" id="PF06980">
    <property type="entry name" value="DUF1302"/>
    <property type="match status" value="1"/>
</dbReference>
<evidence type="ECO:0000313" key="2">
    <source>
        <dbReference type="EMBL" id="GGA77667.1"/>
    </source>
</evidence>
<dbReference type="RefSeq" id="WP_087505561.1">
    <property type="nucleotide sequence ID" value="NZ_BMDX01000008.1"/>
</dbReference>
<reference evidence="3" key="1">
    <citation type="journal article" date="2019" name="Int. J. Syst. Evol. Microbiol.">
        <title>The Global Catalogue of Microorganisms (GCM) 10K type strain sequencing project: providing services to taxonomists for standard genome sequencing and annotation.</title>
        <authorList>
            <consortium name="The Broad Institute Genomics Platform"/>
            <consortium name="The Broad Institute Genome Sequencing Center for Infectious Disease"/>
            <person name="Wu L."/>
            <person name="Ma J."/>
        </authorList>
    </citation>
    <scope>NUCLEOTIDE SEQUENCE [LARGE SCALE GENOMIC DNA]</scope>
    <source>
        <strain evidence="3">CGMCC 1.10130</strain>
    </source>
</reference>
<dbReference type="EMBL" id="BMDX01000008">
    <property type="protein sequence ID" value="GGA77667.1"/>
    <property type="molecule type" value="Genomic_DNA"/>
</dbReference>
<protein>
    <recommendedName>
        <fullName evidence="4">DUF1302 domain-containing protein</fullName>
    </recommendedName>
</protein>
<accession>A0A8J2U555</accession>
<gene>
    <name evidence="2" type="ORF">GCM10011369_19480</name>
</gene>
<dbReference type="InterPro" id="IPR010727">
    <property type="entry name" value="DUF1302"/>
</dbReference>
<sequence length="698" mass="77222">MASSRRFRIHPLAIAVTSACLVSISAPVSAVSFNWGDIEGTFDSTWSYGQSWRLEDRNMDLIGKSNQPAFDWTGYNPALNRKYTSSDIFAYPEGGYSTNGDNGNLSFDSGESFSKVFKGLHELELRYEDMGIFVRGMYFYDFALNDDDSAWTNPTSGTRFDPCEDSKASDYSCKDIRLLDYFFYADFDIADGEIPVSFKIGDQVISWGESTFIPHGINVVNAIDVARLLTPGAELKEALIPQGMAWVSVGLTENLSLEAYYQYEWESFRLPTAGTYFATNDFTGKGGYLNTVQLGFTANPDQDLEFLLGRLNNIDDEYMAVAGADLGTLLQALAQLEPGSPAWTELYTSLASIYIASPGTQALVLPENEPDDGGQYGIKLSYYSPELGDTEFGFYYMNYHSRRPLISGYASDFTPTAIISDLTKIASSEIDRHSVNELDAFTAGFLDYPEDLKLYGVAFNTPVGDTTISGEIAYRPDEPLQIDDVEILFATMPEQLAAAGFRPELEGISQLEPLAPGQFQRGYIERDTTQLQFTAVHLFGPQLGSDNLTVLGEVGGIWIDDMPGFNELRLNGPGTNRSGGIPGKEGIEIALHNGPETNPFPDDFSWGYRLLAKLDYNNAFWGVNVSPRVVFAHDVNGITPDPISLFVEDRKSVGAGITFDYLQRWSAGINYNAYWGGQGTTNLLEDRDFISFNVKYSI</sequence>
<dbReference type="Proteomes" id="UP000619743">
    <property type="component" value="Unassembled WGS sequence"/>
</dbReference>
<evidence type="ECO:0008006" key="4">
    <source>
        <dbReference type="Google" id="ProtNLM"/>
    </source>
</evidence>
<feature type="signal peptide" evidence="1">
    <location>
        <begin position="1"/>
        <end position="30"/>
    </location>
</feature>
<evidence type="ECO:0000256" key="1">
    <source>
        <dbReference type="SAM" id="SignalP"/>
    </source>
</evidence>
<organism evidence="2 3">
    <name type="scientific">Neiella marina</name>
    <dbReference type="NCBI Taxonomy" id="508461"/>
    <lineage>
        <taxon>Bacteria</taxon>
        <taxon>Pseudomonadati</taxon>
        <taxon>Pseudomonadota</taxon>
        <taxon>Gammaproteobacteria</taxon>
        <taxon>Alteromonadales</taxon>
        <taxon>Echinimonadaceae</taxon>
        <taxon>Neiella</taxon>
    </lineage>
</organism>
<feature type="chain" id="PRO_5035324473" description="DUF1302 domain-containing protein" evidence="1">
    <location>
        <begin position="31"/>
        <end position="698"/>
    </location>
</feature>
<keyword evidence="3" id="KW-1185">Reference proteome</keyword>
<comment type="caution">
    <text evidence="2">The sequence shown here is derived from an EMBL/GenBank/DDBJ whole genome shotgun (WGS) entry which is preliminary data.</text>
</comment>
<name>A0A8J2U555_9GAMM</name>
<dbReference type="OrthoDB" id="7000272at2"/>
<proteinExistence type="predicted"/>